<organism evidence="3 4">
    <name type="scientific">Bacillus cereus</name>
    <dbReference type="NCBI Taxonomy" id="1396"/>
    <lineage>
        <taxon>Bacteria</taxon>
        <taxon>Bacillati</taxon>
        <taxon>Bacillota</taxon>
        <taxon>Bacilli</taxon>
        <taxon>Bacillales</taxon>
        <taxon>Bacillaceae</taxon>
        <taxon>Bacillus</taxon>
        <taxon>Bacillus cereus group</taxon>
    </lineage>
</organism>
<evidence type="ECO:0000313" key="3">
    <source>
        <dbReference type="EMBL" id="OOR71994.1"/>
    </source>
</evidence>
<dbReference type="EMBL" id="MUAU01000150">
    <property type="protein sequence ID" value="OOR71994.1"/>
    <property type="molecule type" value="Genomic_DNA"/>
</dbReference>
<feature type="transmembrane region" description="Helical" evidence="1">
    <location>
        <begin position="173"/>
        <end position="198"/>
    </location>
</feature>
<name>A0A9X6B4S6_BACCE</name>
<protein>
    <submittedName>
        <fullName evidence="3">Uncharacterized protein</fullName>
    </submittedName>
</protein>
<reference evidence="3 4" key="1">
    <citation type="submission" date="2017-01" db="EMBL/GenBank/DDBJ databases">
        <title>Bacillus cereus isolates.</title>
        <authorList>
            <person name="Beno S.M."/>
        </authorList>
    </citation>
    <scope>NUCLEOTIDE SEQUENCE [LARGE SCALE GENOMIC DNA]</scope>
    <source>
        <strain evidence="3 4">FSL K6-1030</strain>
    </source>
</reference>
<evidence type="ECO:0000256" key="1">
    <source>
        <dbReference type="SAM" id="Phobius"/>
    </source>
</evidence>
<keyword evidence="1" id="KW-0472">Membrane</keyword>
<dbReference type="AlphaFoldDB" id="A0A9X6B4S6"/>
<feature type="signal peptide" evidence="2">
    <location>
        <begin position="1"/>
        <end position="31"/>
    </location>
</feature>
<keyword evidence="1" id="KW-0812">Transmembrane</keyword>
<comment type="caution">
    <text evidence="3">The sequence shown here is derived from an EMBL/GenBank/DDBJ whole genome shotgun (WGS) entry which is preliminary data.</text>
</comment>
<dbReference type="RefSeq" id="WP_078187473.1">
    <property type="nucleotide sequence ID" value="NZ_MUAU01000150.1"/>
</dbReference>
<evidence type="ECO:0000313" key="4">
    <source>
        <dbReference type="Proteomes" id="UP000190641"/>
    </source>
</evidence>
<keyword evidence="1" id="KW-1133">Transmembrane helix</keyword>
<sequence>MLKSYKKLKKIIPVTILLAATLTSSPLSSFAAEKNDVQNNYVSSQKTNKVFQPTEESITFMSKIVNSGAIKEFDFSQDLKSMTYKHDMVTMKNIYNFNDEELAKLEQIVTFYNESMKNNSVAIGGLTNPPMNSVKQGGPQYVVTDCGWTWIKMTFTNEETKLLLAGAAAEGAYALYAAFVGLSAIAATPVGGAIVMVLGTLGMPKFASICQTVIRALSAGKGVFVEIGMDGVIPYITASVARH</sequence>
<evidence type="ECO:0000256" key="2">
    <source>
        <dbReference type="SAM" id="SignalP"/>
    </source>
</evidence>
<feature type="chain" id="PRO_5040826088" evidence="2">
    <location>
        <begin position="32"/>
        <end position="243"/>
    </location>
</feature>
<accession>A0A9X6B4S6</accession>
<dbReference type="Proteomes" id="UP000190641">
    <property type="component" value="Unassembled WGS sequence"/>
</dbReference>
<keyword evidence="2" id="KW-0732">Signal</keyword>
<gene>
    <name evidence="3" type="ORF">BLX06_27445</name>
</gene>
<proteinExistence type="predicted"/>